<dbReference type="OrthoDB" id="261426at2759"/>
<dbReference type="GO" id="GO:0046872">
    <property type="term" value="F:metal ion binding"/>
    <property type="evidence" value="ECO:0007669"/>
    <property type="project" value="UniProtKB-KW"/>
</dbReference>
<dbReference type="GO" id="GO:0032259">
    <property type="term" value="P:methylation"/>
    <property type="evidence" value="ECO:0007669"/>
    <property type="project" value="UniProtKB-KW"/>
</dbReference>
<evidence type="ECO:0000256" key="4">
    <source>
        <dbReference type="ARBA" id="ARBA00022833"/>
    </source>
</evidence>
<dbReference type="Pfam" id="PF02574">
    <property type="entry name" value="S-methyl_trans"/>
    <property type="match status" value="1"/>
</dbReference>
<dbReference type="STRING" id="1858805.M5G723"/>
<dbReference type="GO" id="GO:0009086">
    <property type="term" value="P:methionine biosynthetic process"/>
    <property type="evidence" value="ECO:0007669"/>
    <property type="project" value="TreeGrafter"/>
</dbReference>
<dbReference type="HOGENOM" id="CLU_004914_3_2_1"/>
<dbReference type="GO" id="GO:0008898">
    <property type="term" value="F:S-adenosylmethionine-homocysteine S-methyltransferase activity"/>
    <property type="evidence" value="ECO:0007669"/>
    <property type="project" value="TreeGrafter"/>
</dbReference>
<dbReference type="RefSeq" id="XP_040631418.1">
    <property type="nucleotide sequence ID" value="XM_040776243.1"/>
</dbReference>
<dbReference type="AlphaFoldDB" id="M5G723"/>
<dbReference type="InterPro" id="IPR051486">
    <property type="entry name" value="Hcy_S-methyltransferase"/>
</dbReference>
<dbReference type="GeneID" id="63691305"/>
<feature type="binding site" evidence="5">
    <location>
        <position position="368"/>
    </location>
    <ligand>
        <name>Zn(2+)</name>
        <dbReference type="ChEBI" id="CHEBI:29105"/>
    </ligand>
</feature>
<evidence type="ECO:0000256" key="2">
    <source>
        <dbReference type="ARBA" id="ARBA00022679"/>
    </source>
</evidence>
<dbReference type="OMA" id="TECYEAQ"/>
<evidence type="ECO:0000313" key="7">
    <source>
        <dbReference type="EMBL" id="EJU04524.1"/>
    </source>
</evidence>
<dbReference type="GO" id="GO:0033528">
    <property type="term" value="P:S-methylmethionine cycle"/>
    <property type="evidence" value="ECO:0007669"/>
    <property type="project" value="TreeGrafter"/>
</dbReference>
<evidence type="ECO:0000256" key="5">
    <source>
        <dbReference type="PROSITE-ProRule" id="PRU00333"/>
    </source>
</evidence>
<proteinExistence type="predicted"/>
<dbReference type="PROSITE" id="PS50970">
    <property type="entry name" value="HCY"/>
    <property type="match status" value="1"/>
</dbReference>
<dbReference type="PANTHER" id="PTHR46015">
    <property type="entry name" value="ZGC:172121"/>
    <property type="match status" value="1"/>
</dbReference>
<dbReference type="PANTHER" id="PTHR46015:SF1">
    <property type="entry name" value="HOMOCYSTEINE S-METHYLTRANSFERASE-LIKE ISOFORM 1"/>
    <property type="match status" value="1"/>
</dbReference>
<dbReference type="EMBL" id="JH795858">
    <property type="protein sequence ID" value="EJU04524.1"/>
    <property type="molecule type" value="Genomic_DNA"/>
</dbReference>
<reference evidence="7 8" key="1">
    <citation type="journal article" date="2012" name="Science">
        <title>The Paleozoic origin of enzymatic lignin decomposition reconstructed from 31 fungal genomes.</title>
        <authorList>
            <person name="Floudas D."/>
            <person name="Binder M."/>
            <person name="Riley R."/>
            <person name="Barry K."/>
            <person name="Blanchette R.A."/>
            <person name="Henrissat B."/>
            <person name="Martinez A.T."/>
            <person name="Otillar R."/>
            <person name="Spatafora J.W."/>
            <person name="Yadav J.S."/>
            <person name="Aerts A."/>
            <person name="Benoit I."/>
            <person name="Boyd A."/>
            <person name="Carlson A."/>
            <person name="Copeland A."/>
            <person name="Coutinho P.M."/>
            <person name="de Vries R.P."/>
            <person name="Ferreira P."/>
            <person name="Findley K."/>
            <person name="Foster B."/>
            <person name="Gaskell J."/>
            <person name="Glotzer D."/>
            <person name="Gorecki P."/>
            <person name="Heitman J."/>
            <person name="Hesse C."/>
            <person name="Hori C."/>
            <person name="Igarashi K."/>
            <person name="Jurgens J.A."/>
            <person name="Kallen N."/>
            <person name="Kersten P."/>
            <person name="Kohler A."/>
            <person name="Kuees U."/>
            <person name="Kumar T.K.A."/>
            <person name="Kuo A."/>
            <person name="LaButti K."/>
            <person name="Larrondo L.F."/>
            <person name="Lindquist E."/>
            <person name="Ling A."/>
            <person name="Lombard V."/>
            <person name="Lucas S."/>
            <person name="Lundell T."/>
            <person name="Martin R."/>
            <person name="McLaughlin D.J."/>
            <person name="Morgenstern I."/>
            <person name="Morin E."/>
            <person name="Murat C."/>
            <person name="Nagy L.G."/>
            <person name="Nolan M."/>
            <person name="Ohm R.A."/>
            <person name="Patyshakuliyeva A."/>
            <person name="Rokas A."/>
            <person name="Ruiz-Duenas F.J."/>
            <person name="Sabat G."/>
            <person name="Salamov A."/>
            <person name="Samejima M."/>
            <person name="Schmutz J."/>
            <person name="Slot J.C."/>
            <person name="St John F."/>
            <person name="Stenlid J."/>
            <person name="Sun H."/>
            <person name="Sun S."/>
            <person name="Syed K."/>
            <person name="Tsang A."/>
            <person name="Wiebenga A."/>
            <person name="Young D."/>
            <person name="Pisabarro A."/>
            <person name="Eastwood D.C."/>
            <person name="Martin F."/>
            <person name="Cullen D."/>
            <person name="Grigoriev I.V."/>
            <person name="Hibbett D.S."/>
        </authorList>
    </citation>
    <scope>NUCLEOTIDE SEQUENCE [LARGE SCALE GENOMIC DNA]</scope>
    <source>
        <strain evidence="7 8">DJM-731 SS1</strain>
    </source>
</reference>
<sequence>MLETPIPCLILDGGLGTTIEELDEQVTHHPLWSGKLLHDNPELLVDTHLRFLEAGADVIETATYQSCLPTFVRAGYEQEEAQASILSAITLAEEAIRRFEQSSGTHRRPLVALSLGPYGAQITQEYGGIYPPPYGPSIGANILPAPETSFASPEEEVLAELALTQWHFDRLLLFATSPSHWNSISYIAFETIPLLREGRAIRRAMTRLRPMAEARGLIWPKWWISFVFPEGKFPEVKTSGEPILPQDIANAMFDAEDERRNILIPDGIGANCTKLQFLKPIIIGYGEGLHRSSKGRPPELVLYPDGGYHYDTNEGAWQAPHLNRDGTERRADGVLEPWARSVARIGAWGAQMTYAGRPMWSALIVGGCCKTLPLDIAALKREYGNHVY</sequence>
<evidence type="ECO:0000313" key="8">
    <source>
        <dbReference type="Proteomes" id="UP000030653"/>
    </source>
</evidence>
<feature type="binding site" evidence="5">
    <location>
        <position position="369"/>
    </location>
    <ligand>
        <name>Zn(2+)</name>
        <dbReference type="ChEBI" id="CHEBI:29105"/>
    </ligand>
</feature>
<keyword evidence="4 5" id="KW-0862">Zinc</keyword>
<evidence type="ECO:0000256" key="3">
    <source>
        <dbReference type="ARBA" id="ARBA00022723"/>
    </source>
</evidence>
<accession>M5G723</accession>
<dbReference type="Gene3D" id="3.20.20.330">
    <property type="entry name" value="Homocysteine-binding-like domain"/>
    <property type="match status" value="1"/>
</dbReference>
<dbReference type="SUPFAM" id="SSF82282">
    <property type="entry name" value="Homocysteine S-methyltransferase"/>
    <property type="match status" value="1"/>
</dbReference>
<dbReference type="InterPro" id="IPR036589">
    <property type="entry name" value="HCY_dom_sf"/>
</dbReference>
<keyword evidence="3 5" id="KW-0479">Metal-binding</keyword>
<feature type="domain" description="Hcy-binding" evidence="6">
    <location>
        <begin position="1"/>
        <end position="383"/>
    </location>
</feature>
<name>M5G723_DACPD</name>
<feature type="binding site" evidence="5">
    <location>
        <position position="272"/>
    </location>
    <ligand>
        <name>Zn(2+)</name>
        <dbReference type="ChEBI" id="CHEBI:29105"/>
    </ligand>
</feature>
<protein>
    <submittedName>
        <fullName evidence="7">Homocysteine S-methyltransferase</fullName>
    </submittedName>
</protein>
<gene>
    <name evidence="7" type="ORF">DACRYDRAFT_77012</name>
</gene>
<keyword evidence="2 5" id="KW-0808">Transferase</keyword>
<evidence type="ECO:0000256" key="1">
    <source>
        <dbReference type="ARBA" id="ARBA00022603"/>
    </source>
</evidence>
<dbReference type="InterPro" id="IPR003726">
    <property type="entry name" value="HCY_dom"/>
</dbReference>
<evidence type="ECO:0000259" key="6">
    <source>
        <dbReference type="PROSITE" id="PS50970"/>
    </source>
</evidence>
<organism evidence="7 8">
    <name type="scientific">Dacryopinax primogenitus (strain DJM 731)</name>
    <name type="common">Brown rot fungus</name>
    <dbReference type="NCBI Taxonomy" id="1858805"/>
    <lineage>
        <taxon>Eukaryota</taxon>
        <taxon>Fungi</taxon>
        <taxon>Dikarya</taxon>
        <taxon>Basidiomycota</taxon>
        <taxon>Agaricomycotina</taxon>
        <taxon>Dacrymycetes</taxon>
        <taxon>Dacrymycetales</taxon>
        <taxon>Dacrymycetaceae</taxon>
        <taxon>Dacryopinax</taxon>
    </lineage>
</organism>
<keyword evidence="1 5" id="KW-0489">Methyltransferase</keyword>
<keyword evidence="8" id="KW-1185">Reference proteome</keyword>
<comment type="cofactor">
    <cofactor evidence="5">
        <name>Zn(2+)</name>
        <dbReference type="ChEBI" id="CHEBI:29105"/>
    </cofactor>
</comment>
<dbReference type="Proteomes" id="UP000030653">
    <property type="component" value="Unassembled WGS sequence"/>
</dbReference>